<protein>
    <submittedName>
        <fullName evidence="1">Uncharacterized protein</fullName>
    </submittedName>
</protein>
<evidence type="ECO:0000313" key="2">
    <source>
        <dbReference type="Proteomes" id="UP000197065"/>
    </source>
</evidence>
<proteinExistence type="predicted"/>
<evidence type="ECO:0000313" key="1">
    <source>
        <dbReference type="EMBL" id="SNB79797.1"/>
    </source>
</evidence>
<accession>A0A212S428</accession>
<reference evidence="1 2" key="1">
    <citation type="submission" date="2017-06" db="EMBL/GenBank/DDBJ databases">
        <authorList>
            <person name="Kim H.J."/>
            <person name="Triplett B.A."/>
        </authorList>
    </citation>
    <scope>NUCLEOTIDE SEQUENCE [LARGE SCALE GENOMIC DNA]</scope>
    <source>
        <strain evidence="1 2">B29T1</strain>
    </source>
</reference>
<organism evidence="1 2">
    <name type="scientific">Arboricoccus pini</name>
    <dbReference type="NCBI Taxonomy" id="1963835"/>
    <lineage>
        <taxon>Bacteria</taxon>
        <taxon>Pseudomonadati</taxon>
        <taxon>Pseudomonadota</taxon>
        <taxon>Alphaproteobacteria</taxon>
        <taxon>Geminicoccales</taxon>
        <taxon>Geminicoccaceae</taxon>
        <taxon>Arboricoccus</taxon>
    </lineage>
</organism>
<name>A0A212S428_9PROT</name>
<dbReference type="Proteomes" id="UP000197065">
    <property type="component" value="Unassembled WGS sequence"/>
</dbReference>
<gene>
    <name evidence="1" type="ORF">SAMN07250955_1236</name>
</gene>
<sequence length="58" mass="6328">MRVKAYGCNCALVLKTGAIIRRSIETVGKGRAVRLPWTDEAARDAVLGVRLKVLGKFV</sequence>
<dbReference type="EMBL" id="FYEH01000023">
    <property type="protein sequence ID" value="SNB79797.1"/>
    <property type="molecule type" value="Genomic_DNA"/>
</dbReference>
<dbReference type="RefSeq" id="WP_165769712.1">
    <property type="nucleotide sequence ID" value="NZ_FYEH01000023.1"/>
</dbReference>
<keyword evidence="2" id="KW-1185">Reference proteome</keyword>
<dbReference type="AlphaFoldDB" id="A0A212S428"/>